<keyword evidence="2" id="KW-1185">Reference proteome</keyword>
<evidence type="ECO:0000313" key="2">
    <source>
        <dbReference type="Proteomes" id="UP000289438"/>
    </source>
</evidence>
<dbReference type="EMBL" id="MG944227">
    <property type="protein sequence ID" value="AVO23682.1"/>
    <property type="molecule type" value="Genomic_DNA"/>
</dbReference>
<dbReference type="RefSeq" id="YP_010052448.1">
    <property type="nucleotide sequence ID" value="NC_054458.1"/>
</dbReference>
<protein>
    <submittedName>
        <fullName evidence="1">Uncharacterized protein</fullName>
    </submittedName>
</protein>
<sequence length="63" mass="7163">MTDTKLFTIVKSSFGPLSHRERTIEAASILGWHDPFAATRLLDQLDVGQTLTDDDNDTWERTQ</sequence>
<name>A0A3S7HHN2_9CAUD</name>
<dbReference type="KEGG" id="vg:64408817"/>
<organism evidence="1 2">
    <name type="scientific">Xanthomonas phage XPP1</name>
    <dbReference type="NCBI Taxonomy" id="2099853"/>
    <lineage>
        <taxon>Viruses</taxon>
        <taxon>Duplodnaviria</taxon>
        <taxon>Heunggongvirae</taxon>
        <taxon>Uroviricota</taxon>
        <taxon>Caudoviricetes</taxon>
        <taxon>Kantovirinae</taxon>
        <taxon>Tsukubavirus</taxon>
        <taxon>Tsukubavirus XPP1</taxon>
    </lineage>
</organism>
<reference evidence="1 2" key="1">
    <citation type="submission" date="2018-02" db="EMBL/GenBank/DDBJ databases">
        <title>Isolation, characterization and comparative genomics of Xanthomonas oryzae pv. oryzae bacteriophages.</title>
        <authorList>
            <person name="Varga I."/>
            <person name="Molnar J."/>
            <person name="Gazdag A."/>
            <person name="Szucs D."/>
            <person name="Doffkay Z."/>
            <person name="Valappil S.K."/>
            <person name="Papp S."/>
            <person name="Pinter R."/>
            <person name="Vera Cruz C.M."/>
            <person name="Ricardo O."/>
            <person name="Vizi T."/>
            <person name="Schneider G."/>
            <person name="Rakhely G."/>
            <person name="Kovacs T."/>
        </authorList>
    </citation>
    <scope>NUCLEOTIDE SEQUENCE [LARGE SCALE GENOMIC DNA]</scope>
</reference>
<proteinExistence type="predicted"/>
<evidence type="ECO:0000313" key="1">
    <source>
        <dbReference type="EMBL" id="AVO23682.1"/>
    </source>
</evidence>
<dbReference type="Proteomes" id="UP000289438">
    <property type="component" value="Segment"/>
</dbReference>
<dbReference type="GeneID" id="64408817"/>
<accession>A0A3S7HHN2</accession>